<dbReference type="AlphaFoldDB" id="A0A3P7PVN6"/>
<reference evidence="2 3" key="1">
    <citation type="submission" date="2018-11" db="EMBL/GenBank/DDBJ databases">
        <authorList>
            <consortium name="Pathogen Informatics"/>
        </authorList>
    </citation>
    <scope>NUCLEOTIDE SEQUENCE [LARGE SCALE GENOMIC DNA]</scope>
</reference>
<proteinExistence type="predicted"/>
<evidence type="ECO:0000256" key="1">
    <source>
        <dbReference type="SAM" id="SignalP"/>
    </source>
</evidence>
<feature type="chain" id="PRO_5018336828" evidence="1">
    <location>
        <begin position="16"/>
        <end position="80"/>
    </location>
</feature>
<evidence type="ECO:0000313" key="3">
    <source>
        <dbReference type="Proteomes" id="UP000271889"/>
    </source>
</evidence>
<name>A0A3P7PVN6_CYLGO</name>
<dbReference type="Proteomes" id="UP000271889">
    <property type="component" value="Unassembled WGS sequence"/>
</dbReference>
<feature type="signal peptide" evidence="1">
    <location>
        <begin position="1"/>
        <end position="15"/>
    </location>
</feature>
<dbReference type="EMBL" id="UYRV01106207">
    <property type="protein sequence ID" value="VDN22116.1"/>
    <property type="molecule type" value="Genomic_DNA"/>
</dbReference>
<keyword evidence="3" id="KW-1185">Reference proteome</keyword>
<sequence>MFFVLKLLDFTYIFASIMQLLCGKLMLPDACVEDTTERNSMIGYKTRNEETGPSAVDGDKPLEGLVVGKTVLVTMAFIRF</sequence>
<evidence type="ECO:0000313" key="2">
    <source>
        <dbReference type="EMBL" id="VDN22116.1"/>
    </source>
</evidence>
<gene>
    <name evidence="2" type="ORF">CGOC_LOCUS9212</name>
</gene>
<protein>
    <submittedName>
        <fullName evidence="2">Uncharacterized protein</fullName>
    </submittedName>
</protein>
<organism evidence="2 3">
    <name type="scientific">Cylicostephanus goldi</name>
    <name type="common">Nematode worm</name>
    <dbReference type="NCBI Taxonomy" id="71465"/>
    <lineage>
        <taxon>Eukaryota</taxon>
        <taxon>Metazoa</taxon>
        <taxon>Ecdysozoa</taxon>
        <taxon>Nematoda</taxon>
        <taxon>Chromadorea</taxon>
        <taxon>Rhabditida</taxon>
        <taxon>Rhabditina</taxon>
        <taxon>Rhabditomorpha</taxon>
        <taxon>Strongyloidea</taxon>
        <taxon>Strongylidae</taxon>
        <taxon>Cylicostephanus</taxon>
    </lineage>
</organism>
<keyword evidence="1" id="KW-0732">Signal</keyword>
<accession>A0A3P7PVN6</accession>